<dbReference type="Gene3D" id="1.10.10.10">
    <property type="entry name" value="Winged helix-like DNA-binding domain superfamily/Winged helix DNA-binding domain"/>
    <property type="match status" value="1"/>
</dbReference>
<dbReference type="PANTHER" id="PTHR43133">
    <property type="entry name" value="RNA POLYMERASE ECF-TYPE SIGMA FACTO"/>
    <property type="match status" value="1"/>
</dbReference>
<dbReference type="SUPFAM" id="SSF88659">
    <property type="entry name" value="Sigma3 and sigma4 domains of RNA polymerase sigma factors"/>
    <property type="match status" value="1"/>
</dbReference>
<dbReference type="PANTHER" id="PTHR43133:SF60">
    <property type="entry name" value="RNA POLYMERASE SIGMA FACTOR SIGV"/>
    <property type="match status" value="1"/>
</dbReference>
<dbReference type="InterPro" id="IPR007627">
    <property type="entry name" value="RNA_pol_sigma70_r2"/>
</dbReference>
<evidence type="ECO:0000259" key="6">
    <source>
        <dbReference type="Pfam" id="PF08281"/>
    </source>
</evidence>
<dbReference type="InterPro" id="IPR039425">
    <property type="entry name" value="RNA_pol_sigma-70-like"/>
</dbReference>
<evidence type="ECO:0000256" key="4">
    <source>
        <dbReference type="ARBA" id="ARBA00023163"/>
    </source>
</evidence>
<keyword evidence="4" id="KW-0804">Transcription</keyword>
<accession>A0ABY8WX45</accession>
<keyword evidence="3" id="KW-0731">Sigma factor</keyword>
<feature type="domain" description="RNA polymerase sigma factor 70 region 4 type 2" evidence="6">
    <location>
        <begin position="104"/>
        <end position="154"/>
    </location>
</feature>
<proteinExistence type="inferred from homology"/>
<dbReference type="InterPro" id="IPR013324">
    <property type="entry name" value="RNA_pol_sigma_r3/r4-like"/>
</dbReference>
<dbReference type="SUPFAM" id="SSF88946">
    <property type="entry name" value="Sigma2 domain of RNA polymerase sigma factors"/>
    <property type="match status" value="1"/>
</dbReference>
<sequence>MFNKRKEKWLITCITEHKENVYRIAFSYVKNKEDALDIVQESIYKSLCNVETIRNQESVKSWFYRVVVNTSLDFIRKHKKEIITEDEKLELHIEGAPDHYENMDLVKTLDELPSKYRTVIILRFFEDMKIEEVADVLEVNVNTVKTRLYQALKLIRSSDFIQHYGEE</sequence>
<dbReference type="InterPro" id="IPR036388">
    <property type="entry name" value="WH-like_DNA-bd_sf"/>
</dbReference>
<evidence type="ECO:0000313" key="8">
    <source>
        <dbReference type="Proteomes" id="UP001236415"/>
    </source>
</evidence>
<dbReference type="InterPro" id="IPR013325">
    <property type="entry name" value="RNA_pol_sigma_r2"/>
</dbReference>
<feature type="domain" description="RNA polymerase sigma-70 region 2" evidence="5">
    <location>
        <begin position="14"/>
        <end position="80"/>
    </location>
</feature>
<organism evidence="7 8">
    <name type="scientific">Paenibacillus polygoni</name>
    <dbReference type="NCBI Taxonomy" id="3050112"/>
    <lineage>
        <taxon>Bacteria</taxon>
        <taxon>Bacillati</taxon>
        <taxon>Bacillota</taxon>
        <taxon>Bacilli</taxon>
        <taxon>Bacillales</taxon>
        <taxon>Paenibacillaceae</taxon>
        <taxon>Paenibacillus</taxon>
    </lineage>
</organism>
<evidence type="ECO:0000256" key="2">
    <source>
        <dbReference type="ARBA" id="ARBA00023015"/>
    </source>
</evidence>
<dbReference type="EMBL" id="CP127162">
    <property type="protein sequence ID" value="WIV17173.1"/>
    <property type="molecule type" value="Genomic_DNA"/>
</dbReference>
<dbReference type="NCBIfam" id="TIGR02937">
    <property type="entry name" value="sigma70-ECF"/>
    <property type="match status" value="1"/>
</dbReference>
<name>A0ABY8WX45_9BACL</name>
<reference evidence="7 8" key="1">
    <citation type="submission" date="2023-06" db="EMBL/GenBank/DDBJ databases">
        <title>Paenibacillus polygonum sp. nov., an endophytic bacterium, isolated from Polygonum lapathifolium L. in Nanji Wetland National Nature Reserve, South of Poyang Lake, Jiangxi Province, China.</title>
        <authorList>
            <person name="Yu Z."/>
        </authorList>
    </citation>
    <scope>NUCLEOTIDE SEQUENCE [LARGE SCALE GENOMIC DNA]</scope>
    <source>
        <strain evidence="7 8">C31</strain>
    </source>
</reference>
<dbReference type="InterPro" id="IPR013249">
    <property type="entry name" value="RNA_pol_sigma70_r4_t2"/>
</dbReference>
<keyword evidence="2" id="KW-0805">Transcription regulation</keyword>
<evidence type="ECO:0000256" key="3">
    <source>
        <dbReference type="ARBA" id="ARBA00023082"/>
    </source>
</evidence>
<gene>
    <name evidence="7" type="ORF">QPK24_11970</name>
</gene>
<comment type="similarity">
    <text evidence="1">Belongs to the sigma-70 factor family. ECF subfamily.</text>
</comment>
<dbReference type="Pfam" id="PF04542">
    <property type="entry name" value="Sigma70_r2"/>
    <property type="match status" value="1"/>
</dbReference>
<dbReference type="Pfam" id="PF08281">
    <property type="entry name" value="Sigma70_r4_2"/>
    <property type="match status" value="1"/>
</dbReference>
<protein>
    <submittedName>
        <fullName evidence="7">RNA polymerase sigma factor</fullName>
    </submittedName>
</protein>
<evidence type="ECO:0000259" key="5">
    <source>
        <dbReference type="Pfam" id="PF04542"/>
    </source>
</evidence>
<dbReference type="CDD" id="cd06171">
    <property type="entry name" value="Sigma70_r4"/>
    <property type="match status" value="1"/>
</dbReference>
<evidence type="ECO:0000256" key="1">
    <source>
        <dbReference type="ARBA" id="ARBA00010641"/>
    </source>
</evidence>
<evidence type="ECO:0000313" key="7">
    <source>
        <dbReference type="EMBL" id="WIV17173.1"/>
    </source>
</evidence>
<dbReference type="RefSeq" id="WP_285741282.1">
    <property type="nucleotide sequence ID" value="NZ_CP127162.1"/>
</dbReference>
<dbReference type="Gene3D" id="1.10.1740.10">
    <property type="match status" value="1"/>
</dbReference>
<dbReference type="InterPro" id="IPR014284">
    <property type="entry name" value="RNA_pol_sigma-70_dom"/>
</dbReference>
<dbReference type="Proteomes" id="UP001236415">
    <property type="component" value="Chromosome"/>
</dbReference>
<keyword evidence="8" id="KW-1185">Reference proteome</keyword>